<sequence>MISFYLSPEHSISYNLLSSNYTESYLLFIFNTITLSKKPISLGQRYPKESLRTFPSFFKIPLQLSKLLPAIGLRSCDEVRNELNSLRGDGFDDLIDILIECESVFIKKKLKNMVL</sequence>
<evidence type="ECO:0000313" key="1">
    <source>
        <dbReference type="EMBL" id="KAB7504080.1"/>
    </source>
</evidence>
<gene>
    <name evidence="1" type="ORF">Anas_10498</name>
</gene>
<reference evidence="1 2" key="1">
    <citation type="journal article" date="2019" name="PLoS Biol.">
        <title>Sex chromosomes control vertical transmission of feminizing Wolbachia symbionts in an isopod.</title>
        <authorList>
            <person name="Becking T."/>
            <person name="Chebbi M.A."/>
            <person name="Giraud I."/>
            <person name="Moumen B."/>
            <person name="Laverre T."/>
            <person name="Caubet Y."/>
            <person name="Peccoud J."/>
            <person name="Gilbert C."/>
            <person name="Cordaux R."/>
        </authorList>
    </citation>
    <scope>NUCLEOTIDE SEQUENCE [LARGE SCALE GENOMIC DNA]</scope>
    <source>
        <strain evidence="1">ANa2</strain>
        <tissue evidence="1">Whole body excluding digestive tract and cuticle</tissue>
    </source>
</reference>
<accession>A0A5N5TGN3</accession>
<proteinExistence type="predicted"/>
<dbReference type="EMBL" id="SEYY01003786">
    <property type="protein sequence ID" value="KAB7504080.1"/>
    <property type="molecule type" value="Genomic_DNA"/>
</dbReference>
<evidence type="ECO:0000313" key="2">
    <source>
        <dbReference type="Proteomes" id="UP000326759"/>
    </source>
</evidence>
<keyword evidence="2" id="KW-1185">Reference proteome</keyword>
<name>A0A5N5TGN3_9CRUS</name>
<protein>
    <submittedName>
        <fullName evidence="1">Uncharacterized protein</fullName>
    </submittedName>
</protein>
<dbReference type="Proteomes" id="UP000326759">
    <property type="component" value="Unassembled WGS sequence"/>
</dbReference>
<organism evidence="1 2">
    <name type="scientific">Armadillidium nasatum</name>
    <dbReference type="NCBI Taxonomy" id="96803"/>
    <lineage>
        <taxon>Eukaryota</taxon>
        <taxon>Metazoa</taxon>
        <taxon>Ecdysozoa</taxon>
        <taxon>Arthropoda</taxon>
        <taxon>Crustacea</taxon>
        <taxon>Multicrustacea</taxon>
        <taxon>Malacostraca</taxon>
        <taxon>Eumalacostraca</taxon>
        <taxon>Peracarida</taxon>
        <taxon>Isopoda</taxon>
        <taxon>Oniscidea</taxon>
        <taxon>Crinocheta</taxon>
        <taxon>Armadillidiidae</taxon>
        <taxon>Armadillidium</taxon>
    </lineage>
</organism>
<comment type="caution">
    <text evidence="1">The sequence shown here is derived from an EMBL/GenBank/DDBJ whole genome shotgun (WGS) entry which is preliminary data.</text>
</comment>
<dbReference type="AlphaFoldDB" id="A0A5N5TGN3"/>